<dbReference type="AlphaFoldDB" id="A0AA46W5K8"/>
<evidence type="ECO:0000313" key="1">
    <source>
        <dbReference type="EMBL" id="UZD39816.1"/>
    </source>
</evidence>
<dbReference type="EMBL" id="CP110230">
    <property type="protein sequence ID" value="UZD39816.1"/>
    <property type="molecule type" value="Genomic_DNA"/>
</dbReference>
<dbReference type="RefSeq" id="WP_002674823.1">
    <property type="nucleotide sequence ID" value="NZ_CAJPNJ010000022.1"/>
</dbReference>
<protein>
    <submittedName>
        <fullName evidence="1">Four helix bundle protein</fullName>
    </submittedName>
</protein>
<dbReference type="Gene3D" id="1.20.1440.60">
    <property type="entry name" value="23S rRNA-intervening sequence"/>
    <property type="match status" value="1"/>
</dbReference>
<evidence type="ECO:0000313" key="2">
    <source>
        <dbReference type="Proteomes" id="UP001163262"/>
    </source>
</evidence>
<dbReference type="PIRSF" id="PIRSF035652">
    <property type="entry name" value="CHP02436"/>
    <property type="match status" value="1"/>
</dbReference>
<proteinExistence type="predicted"/>
<gene>
    <name evidence="1" type="ORF">OL231_06370</name>
</gene>
<dbReference type="PANTHER" id="PTHR38471:SF2">
    <property type="entry name" value="FOUR HELIX BUNDLE PROTEIN"/>
    <property type="match status" value="1"/>
</dbReference>
<dbReference type="SUPFAM" id="SSF158446">
    <property type="entry name" value="IVS-encoded protein-like"/>
    <property type="match status" value="1"/>
</dbReference>
<accession>A0AA46W5K8</accession>
<dbReference type="InterPro" id="IPR012657">
    <property type="entry name" value="23S_rRNA-intervening_sequence"/>
</dbReference>
<dbReference type="Pfam" id="PF05635">
    <property type="entry name" value="23S_rRNA_IVP"/>
    <property type="match status" value="1"/>
</dbReference>
<organism evidence="1 2">
    <name type="scientific">Capnocytophaga ochracea</name>
    <dbReference type="NCBI Taxonomy" id="1018"/>
    <lineage>
        <taxon>Bacteria</taxon>
        <taxon>Pseudomonadati</taxon>
        <taxon>Bacteroidota</taxon>
        <taxon>Flavobacteriia</taxon>
        <taxon>Flavobacteriales</taxon>
        <taxon>Flavobacteriaceae</taxon>
        <taxon>Capnocytophaga</taxon>
    </lineage>
</organism>
<reference evidence="1" key="1">
    <citation type="submission" date="2022-10" db="EMBL/GenBank/DDBJ databases">
        <title>Complete genome sequence of Capnocytophaga ochracea KCOM 2812 isolated from actinomycosis lesion.</title>
        <authorList>
            <person name="Kook J.-K."/>
            <person name="Park S.-N."/>
            <person name="Lim Y.K."/>
        </authorList>
    </citation>
    <scope>NUCLEOTIDE SEQUENCE</scope>
    <source>
        <strain evidence="1">KCOM 28121</strain>
    </source>
</reference>
<sequence>MRTSIVRNKSKDFALRIIHLYEYLKEQKREYVISKQILRSGTSIGANLAEQEFAISDADYLNKASIALKEAAETDYWLELLYRAQYLTTTEYNNIHADCDEIIKMLAQTVKTTKEKLNR</sequence>
<dbReference type="Proteomes" id="UP001163262">
    <property type="component" value="Chromosome"/>
</dbReference>
<dbReference type="NCBIfam" id="TIGR02436">
    <property type="entry name" value="four helix bundle protein"/>
    <property type="match status" value="1"/>
</dbReference>
<dbReference type="PANTHER" id="PTHR38471">
    <property type="entry name" value="FOUR HELIX BUNDLE PROTEIN"/>
    <property type="match status" value="1"/>
</dbReference>
<name>A0AA46W5K8_CAPOC</name>
<dbReference type="InterPro" id="IPR036583">
    <property type="entry name" value="23S_rRNA_IVS_sf"/>
</dbReference>